<feature type="domain" description="HTH araC/xylS-type" evidence="3">
    <location>
        <begin position="254"/>
        <end position="363"/>
    </location>
</feature>
<feature type="transmembrane region" description="Helical" evidence="2">
    <location>
        <begin position="69"/>
        <end position="87"/>
    </location>
</feature>
<organism evidence="4 5">
    <name type="scientific">Aquirufa aurantiipilula</name>
    <dbReference type="NCBI Taxonomy" id="2696561"/>
    <lineage>
        <taxon>Bacteria</taxon>
        <taxon>Pseudomonadati</taxon>
        <taxon>Bacteroidota</taxon>
        <taxon>Cytophagia</taxon>
        <taxon>Cytophagales</taxon>
        <taxon>Flectobacillaceae</taxon>
        <taxon>Aquirufa</taxon>
    </lineage>
</organism>
<feature type="transmembrane region" description="Helical" evidence="2">
    <location>
        <begin position="161"/>
        <end position="183"/>
    </location>
</feature>
<dbReference type="RefSeq" id="WP_223143219.1">
    <property type="nucleotide sequence ID" value="NZ_CBCSDE010000004.1"/>
</dbReference>
<gene>
    <name evidence="4" type="ORF">PQG43_01055</name>
</gene>
<feature type="transmembrane region" description="Helical" evidence="2">
    <location>
        <begin position="37"/>
        <end position="57"/>
    </location>
</feature>
<name>A0ABT6BH20_9BACT</name>
<dbReference type="EMBL" id="JARJOW010000001">
    <property type="protein sequence ID" value="MDF5689441.1"/>
    <property type="molecule type" value="Genomic_DNA"/>
</dbReference>
<evidence type="ECO:0000313" key="5">
    <source>
        <dbReference type="Proteomes" id="UP001321344"/>
    </source>
</evidence>
<sequence>MSSKILAGLILSFVITTFGNSLPATNLYLKYPSFFKIYSWAPFCIGPFAFLYVKSVLKQSYKLAWKDYLLFLPMLIYMINRIPFFLLSPEEQYQIVKYNLSNVKIYLKEPEGLFPPGLAAVFRLGTLLGYIIASIQLLLSWRKKILNPQVQILRNIHIYRFLWILISFLFFGSIVAFINTLLLLQSGAFVGNLILLCILSEILLISFYLFTQPKILYGMIGWIQVQEPLRSIQEAKSVEENEVEQNFIGIHQGRNILLTILEHFENTHAYLQVGYTIADLSKETKIPSYLISPVLNQEFGKNFNEFVNDARINYLDILKNKDPNFDKYSIEYIGNSLGFSSRTSFVAAVKKRTGLLPKEYLAQILTD</sequence>
<keyword evidence="1" id="KW-0238">DNA-binding</keyword>
<keyword evidence="2" id="KW-0472">Membrane</keyword>
<evidence type="ECO:0000256" key="1">
    <source>
        <dbReference type="ARBA" id="ARBA00023125"/>
    </source>
</evidence>
<dbReference type="PANTHER" id="PTHR43280">
    <property type="entry name" value="ARAC-FAMILY TRANSCRIPTIONAL REGULATOR"/>
    <property type="match status" value="1"/>
</dbReference>
<protein>
    <submittedName>
        <fullName evidence="4">AraC family transcriptional regulator</fullName>
    </submittedName>
</protein>
<evidence type="ECO:0000259" key="3">
    <source>
        <dbReference type="PROSITE" id="PS01124"/>
    </source>
</evidence>
<proteinExistence type="predicted"/>
<dbReference type="PROSITE" id="PS01124">
    <property type="entry name" value="HTH_ARAC_FAMILY_2"/>
    <property type="match status" value="1"/>
</dbReference>
<feature type="transmembrane region" description="Helical" evidence="2">
    <location>
        <begin position="189"/>
        <end position="210"/>
    </location>
</feature>
<accession>A0ABT6BH20</accession>
<reference evidence="4 5" key="1">
    <citation type="submission" date="2023-03" db="EMBL/GenBank/DDBJ databases">
        <title>Genome sequencing of Aquirufa.</title>
        <authorList>
            <person name="Pitt A."/>
            <person name="Hahn M.W."/>
        </authorList>
    </citation>
    <scope>NUCLEOTIDE SEQUENCE [LARGE SCALE GENOMIC DNA]</scope>
    <source>
        <strain evidence="4 5">WAEICH-18A</strain>
    </source>
</reference>
<keyword evidence="2" id="KW-1133">Transmembrane helix</keyword>
<feature type="transmembrane region" description="Helical" evidence="2">
    <location>
        <begin position="120"/>
        <end position="141"/>
    </location>
</feature>
<dbReference type="InterPro" id="IPR018060">
    <property type="entry name" value="HTH_AraC"/>
</dbReference>
<keyword evidence="2" id="KW-0812">Transmembrane</keyword>
<dbReference type="Gene3D" id="1.10.10.60">
    <property type="entry name" value="Homeodomain-like"/>
    <property type="match status" value="1"/>
</dbReference>
<comment type="caution">
    <text evidence="4">The sequence shown here is derived from an EMBL/GenBank/DDBJ whole genome shotgun (WGS) entry which is preliminary data.</text>
</comment>
<dbReference type="SMART" id="SM00342">
    <property type="entry name" value="HTH_ARAC"/>
    <property type="match status" value="1"/>
</dbReference>
<evidence type="ECO:0000313" key="4">
    <source>
        <dbReference type="EMBL" id="MDF5689441.1"/>
    </source>
</evidence>
<evidence type="ECO:0000256" key="2">
    <source>
        <dbReference type="SAM" id="Phobius"/>
    </source>
</evidence>
<dbReference type="PANTHER" id="PTHR43280:SF29">
    <property type="entry name" value="ARAC-FAMILY TRANSCRIPTIONAL REGULATOR"/>
    <property type="match status" value="1"/>
</dbReference>
<keyword evidence="5" id="KW-1185">Reference proteome</keyword>
<dbReference type="Proteomes" id="UP001321344">
    <property type="component" value="Unassembled WGS sequence"/>
</dbReference>